<protein>
    <submittedName>
        <fullName evidence="1">Uncharacterized protein</fullName>
    </submittedName>
</protein>
<comment type="caution">
    <text evidence="1">The sequence shown here is derived from an EMBL/GenBank/DDBJ whole genome shotgun (WGS) entry which is preliminary data.</text>
</comment>
<reference evidence="1 2" key="1">
    <citation type="submission" date="2020-02" db="EMBL/GenBank/DDBJ databases">
        <title>Ideonella bacterium strain TBM-1.</title>
        <authorList>
            <person name="Chen W.-M."/>
        </authorList>
    </citation>
    <scope>NUCLEOTIDE SEQUENCE [LARGE SCALE GENOMIC DNA]</scope>
    <source>
        <strain evidence="1 2">TBM-1</strain>
    </source>
</reference>
<proteinExistence type="predicted"/>
<dbReference type="AlphaFoldDB" id="A0A7C9PEC8"/>
<keyword evidence="2" id="KW-1185">Reference proteome</keyword>
<dbReference type="Proteomes" id="UP000484255">
    <property type="component" value="Unassembled WGS sequence"/>
</dbReference>
<evidence type="ECO:0000313" key="2">
    <source>
        <dbReference type="Proteomes" id="UP000484255"/>
    </source>
</evidence>
<gene>
    <name evidence="1" type="ORF">G3A44_00855</name>
</gene>
<evidence type="ECO:0000313" key="1">
    <source>
        <dbReference type="EMBL" id="NDY89737.1"/>
    </source>
</evidence>
<name>A0A7C9PEC8_9BURK</name>
<sequence>MFDSPASPARTAAMVAHWVSTPAWGYLGSPYGFDAPALLMRPLASGAGTVMEQKLREDVPIVGMMPAAAVQILGESTGPDNLALTLQVSAAEVQAYIDAGGSVRVSQG</sequence>
<accession>A0A7C9PEC8</accession>
<organism evidence="1 2">
    <name type="scientific">Ideonella livida</name>
    <dbReference type="NCBI Taxonomy" id="2707176"/>
    <lineage>
        <taxon>Bacteria</taxon>
        <taxon>Pseudomonadati</taxon>
        <taxon>Pseudomonadota</taxon>
        <taxon>Betaproteobacteria</taxon>
        <taxon>Burkholderiales</taxon>
        <taxon>Sphaerotilaceae</taxon>
        <taxon>Ideonella</taxon>
    </lineage>
</organism>
<dbReference type="EMBL" id="JAAGOH010000001">
    <property type="protein sequence ID" value="NDY89737.1"/>
    <property type="molecule type" value="Genomic_DNA"/>
</dbReference>
<dbReference type="RefSeq" id="WP_163455591.1">
    <property type="nucleotide sequence ID" value="NZ_JAAGOH010000001.1"/>
</dbReference>